<sequence length="148" mass="15829">MDARLAARYPGDRGAGQPVHTVYISAAEAGPATVIEWGAAALELLDRQPEVFAELGDETVLAMVRERLRTAPIADLRLDFEDGYGRRADEIEDADALRAGDTLRGLGIGSSVIRIKGLTAADRRLSVRTLELVLDGGVPAGFVFTVPK</sequence>
<dbReference type="InterPro" id="IPR054255">
    <property type="entry name" value="DUF6986"/>
</dbReference>
<dbReference type="Proteomes" id="UP000191039">
    <property type="component" value="Unassembled WGS sequence"/>
</dbReference>
<organism evidence="1 2">
    <name type="scientific">Mycolicibacterium diernhoferi</name>
    <dbReference type="NCBI Taxonomy" id="1801"/>
    <lineage>
        <taxon>Bacteria</taxon>
        <taxon>Bacillati</taxon>
        <taxon>Actinomycetota</taxon>
        <taxon>Actinomycetes</taxon>
        <taxon>Mycobacteriales</taxon>
        <taxon>Mycobacteriaceae</taxon>
        <taxon>Mycolicibacterium</taxon>
    </lineage>
</organism>
<dbReference type="Pfam" id="PF22484">
    <property type="entry name" value="DUF6986"/>
    <property type="match status" value="1"/>
</dbReference>
<reference evidence="1 2" key="1">
    <citation type="submission" date="2016-09" db="EMBL/GenBank/DDBJ databases">
        <title>genome sequences of unsequenced Mycobacteria.</title>
        <authorList>
            <person name="Greninger A.L."/>
            <person name="Jerome K.R."/>
            <person name="Mcnair B."/>
            <person name="Wallis C."/>
            <person name="Fang F."/>
        </authorList>
    </citation>
    <scope>NUCLEOTIDE SEQUENCE [LARGE SCALE GENOMIC DNA]</scope>
    <source>
        <strain evidence="1 2">BM1</strain>
    </source>
</reference>
<proteinExistence type="predicted"/>
<feature type="non-terminal residue" evidence="1">
    <location>
        <position position="148"/>
    </location>
</feature>
<comment type="caution">
    <text evidence="1">The sequence shown here is derived from an EMBL/GenBank/DDBJ whole genome shotgun (WGS) entry which is preliminary data.</text>
</comment>
<evidence type="ECO:0000313" key="2">
    <source>
        <dbReference type="Proteomes" id="UP000191039"/>
    </source>
</evidence>
<protein>
    <submittedName>
        <fullName evidence="1">Aldolase</fullName>
    </submittedName>
</protein>
<evidence type="ECO:0000313" key="1">
    <source>
        <dbReference type="EMBL" id="OPE44873.1"/>
    </source>
</evidence>
<gene>
    <name evidence="1" type="ORF">BV510_30040</name>
</gene>
<dbReference type="EMBL" id="MIJD01000614">
    <property type="protein sequence ID" value="OPE44873.1"/>
    <property type="molecule type" value="Genomic_DNA"/>
</dbReference>
<name>A0A1T3VS46_9MYCO</name>
<accession>A0A1T3VS46</accession>
<dbReference type="AlphaFoldDB" id="A0A1T3VS46"/>